<proteinExistence type="predicted"/>
<evidence type="ECO:0000313" key="2">
    <source>
        <dbReference type="Proteomes" id="UP000566995"/>
    </source>
</evidence>
<dbReference type="AlphaFoldDB" id="A0A7W7KFV6"/>
<accession>A0A7W7KFV6</accession>
<organism evidence="1 2">
    <name type="scientific">Pseudomonas nitroreducens</name>
    <dbReference type="NCBI Taxonomy" id="46680"/>
    <lineage>
        <taxon>Bacteria</taxon>
        <taxon>Pseudomonadati</taxon>
        <taxon>Pseudomonadota</taxon>
        <taxon>Gammaproteobacteria</taxon>
        <taxon>Pseudomonadales</taxon>
        <taxon>Pseudomonadaceae</taxon>
        <taxon>Pseudomonas</taxon>
    </lineage>
</organism>
<sequence length="220" mass="24053">MLPLKVTFKLRNPMVEPGRAIHLDAVLSAMRVDAAELEGISDPNLVQHDLPVERYNSPSGEWVFKASALKLVRQSPTTLWMHTGRSDMVMAAEDRASGFLKLRGAKPNPAGGPFKASKFNLDIVFADLVGYVVGDRAGIEALLSDCQQVGARRGTGFGWVESISVEEVSLAECAWYNRSLPDDFEGVEGVQLDLVRRVGALRAPYWKKTAHTVVLAPLGH</sequence>
<name>A0A7W7KFV6_PSENT</name>
<evidence type="ECO:0000313" key="1">
    <source>
        <dbReference type="EMBL" id="MBB4861735.1"/>
    </source>
</evidence>
<gene>
    <name evidence="1" type="ORF">HNP46_000546</name>
</gene>
<protein>
    <submittedName>
        <fullName evidence="1">CRISPR type IV-associated protein Csf3</fullName>
    </submittedName>
</protein>
<dbReference type="EMBL" id="JACHLI010000001">
    <property type="protein sequence ID" value="MBB4861735.1"/>
    <property type="molecule type" value="Genomic_DNA"/>
</dbReference>
<reference evidence="1 2" key="1">
    <citation type="submission" date="2020-08" db="EMBL/GenBank/DDBJ databases">
        <title>Functional genomics of gut bacteria from endangered species of beetles.</title>
        <authorList>
            <person name="Carlos-Shanley C."/>
        </authorList>
    </citation>
    <scope>NUCLEOTIDE SEQUENCE [LARGE SCALE GENOMIC DNA]</scope>
    <source>
        <strain evidence="1 2">S00179</strain>
    </source>
</reference>
<dbReference type="RefSeq" id="WP_184585985.1">
    <property type="nucleotide sequence ID" value="NZ_JACHLI010000001.1"/>
</dbReference>
<dbReference type="Proteomes" id="UP000566995">
    <property type="component" value="Unassembled WGS sequence"/>
</dbReference>
<comment type="caution">
    <text evidence="1">The sequence shown here is derived from an EMBL/GenBank/DDBJ whole genome shotgun (WGS) entry which is preliminary data.</text>
</comment>